<dbReference type="SMART" id="SM00421">
    <property type="entry name" value="HTH_LUXR"/>
    <property type="match status" value="1"/>
</dbReference>
<dbReference type="InterPro" id="IPR005143">
    <property type="entry name" value="TF_LuxR_autoind-bd_dom"/>
</dbReference>
<keyword evidence="3" id="KW-0804">Transcription</keyword>
<proteinExistence type="predicted"/>
<evidence type="ECO:0000259" key="4">
    <source>
        <dbReference type="PROSITE" id="PS50043"/>
    </source>
</evidence>
<comment type="caution">
    <text evidence="5">The sequence shown here is derived from an EMBL/GenBank/DDBJ whole genome shotgun (WGS) entry which is preliminary data.</text>
</comment>
<dbReference type="AlphaFoldDB" id="A0A2T4N612"/>
<gene>
    <name evidence="5" type="ORF">DAA48_02665</name>
</gene>
<dbReference type="PANTHER" id="PTHR44688:SF16">
    <property type="entry name" value="DNA-BINDING TRANSCRIPTIONAL ACTIVATOR DEVR_DOSR"/>
    <property type="match status" value="1"/>
</dbReference>
<dbReference type="GO" id="GO:0006355">
    <property type="term" value="P:regulation of DNA-templated transcription"/>
    <property type="evidence" value="ECO:0007669"/>
    <property type="project" value="InterPro"/>
</dbReference>
<dbReference type="PRINTS" id="PR00038">
    <property type="entry name" value="HTHLUXR"/>
</dbReference>
<dbReference type="InterPro" id="IPR000792">
    <property type="entry name" value="Tscrpt_reg_LuxR_C"/>
</dbReference>
<keyword evidence="2" id="KW-0238">DNA-binding</keyword>
<dbReference type="CDD" id="cd06170">
    <property type="entry name" value="LuxR_C_like"/>
    <property type="match status" value="1"/>
</dbReference>
<evidence type="ECO:0000256" key="3">
    <source>
        <dbReference type="ARBA" id="ARBA00023163"/>
    </source>
</evidence>
<dbReference type="InterPro" id="IPR036388">
    <property type="entry name" value="WH-like_DNA-bd_sf"/>
</dbReference>
<dbReference type="Gene3D" id="3.30.450.80">
    <property type="entry name" value="Transcription factor LuxR-like, autoinducer-binding domain"/>
    <property type="match status" value="1"/>
</dbReference>
<dbReference type="Pfam" id="PF00196">
    <property type="entry name" value="GerE"/>
    <property type="match status" value="1"/>
</dbReference>
<name>A0A2T4N612_AERVE</name>
<dbReference type="NCBIfam" id="TIGR03541">
    <property type="entry name" value="reg_near_HchA"/>
    <property type="match status" value="1"/>
</dbReference>
<keyword evidence="1" id="KW-0805">Transcription regulation</keyword>
<organism evidence="5 6">
    <name type="scientific">Aeromonas veronii</name>
    <dbReference type="NCBI Taxonomy" id="654"/>
    <lineage>
        <taxon>Bacteria</taxon>
        <taxon>Pseudomonadati</taxon>
        <taxon>Pseudomonadota</taxon>
        <taxon>Gammaproteobacteria</taxon>
        <taxon>Aeromonadales</taxon>
        <taxon>Aeromonadaceae</taxon>
        <taxon>Aeromonas</taxon>
    </lineage>
</organism>
<evidence type="ECO:0000313" key="6">
    <source>
        <dbReference type="Proteomes" id="UP000241986"/>
    </source>
</evidence>
<reference evidence="5 6" key="1">
    <citation type="submission" date="2018-03" db="EMBL/GenBank/DDBJ databases">
        <title>Aeromonas veronii whole genome sequencing and analysis.</title>
        <authorList>
            <person name="Xie H."/>
            <person name="Liu T."/>
            <person name="Wang K."/>
        </authorList>
    </citation>
    <scope>NUCLEOTIDE SEQUENCE [LARGE SCALE GENOMIC DNA]</scope>
    <source>
        <strain evidence="5 6">XH.VA.1</strain>
    </source>
</reference>
<accession>A0A2T4N612</accession>
<evidence type="ECO:0000256" key="2">
    <source>
        <dbReference type="ARBA" id="ARBA00023125"/>
    </source>
</evidence>
<dbReference type="Gene3D" id="1.10.10.10">
    <property type="entry name" value="Winged helix-like DNA-binding domain superfamily/Winged helix DNA-binding domain"/>
    <property type="match status" value="1"/>
</dbReference>
<dbReference type="RefSeq" id="WP_107682429.1">
    <property type="nucleotide sequence ID" value="NZ_CAWQUB010000001.1"/>
</dbReference>
<dbReference type="SUPFAM" id="SSF75516">
    <property type="entry name" value="Pheromone-binding domain of LuxR-like quorum-sensing transcription factors"/>
    <property type="match status" value="1"/>
</dbReference>
<dbReference type="Proteomes" id="UP000241986">
    <property type="component" value="Unassembled WGS sequence"/>
</dbReference>
<dbReference type="SUPFAM" id="SSF46894">
    <property type="entry name" value="C-terminal effector domain of the bipartite response regulators"/>
    <property type="match status" value="1"/>
</dbReference>
<dbReference type="EMBL" id="PZKL01000012">
    <property type="protein sequence ID" value="PTH82291.1"/>
    <property type="molecule type" value="Genomic_DNA"/>
</dbReference>
<dbReference type="PANTHER" id="PTHR44688">
    <property type="entry name" value="DNA-BINDING TRANSCRIPTIONAL ACTIVATOR DEVR_DOSR"/>
    <property type="match status" value="1"/>
</dbReference>
<evidence type="ECO:0000313" key="5">
    <source>
        <dbReference type="EMBL" id="PTH82291.1"/>
    </source>
</evidence>
<evidence type="ECO:0000256" key="1">
    <source>
        <dbReference type="ARBA" id="ARBA00023015"/>
    </source>
</evidence>
<feature type="domain" description="HTH luxR-type" evidence="4">
    <location>
        <begin position="171"/>
        <end position="236"/>
    </location>
</feature>
<dbReference type="InterPro" id="IPR036693">
    <property type="entry name" value="TF_LuxR_autoind-bd_dom_sf"/>
</dbReference>
<dbReference type="InterPro" id="IPR016032">
    <property type="entry name" value="Sig_transdc_resp-reg_C-effctor"/>
</dbReference>
<dbReference type="GO" id="GO:0003677">
    <property type="term" value="F:DNA binding"/>
    <property type="evidence" value="ECO:0007669"/>
    <property type="project" value="UniProtKB-KW"/>
</dbReference>
<dbReference type="InterPro" id="IPR019941">
    <property type="entry name" value="Tscrpt_reg_LuxR_HchA-assoc"/>
</dbReference>
<sequence length="240" mass="26687">MRLSSSPANALQVAVALEGCQRLEEIQQLVRVFATPLGYHRFALFSISASEEGVVEHLYWLEGEWLESGEAVDLHAYMRECPMAMHIRERDQPFFWSKTVGAVGEQYRIVRQPEGSGRHGLQVPVYGPLGLEGAMSFGGDQIDASAPARIGLALIAVAAFHAARRLMEMPVAGYERGLTGREREVLEWVSRGWRHADIATTLKLSVRTVENHLRSARRRLGVATTAEAVRVALRNRDIEG</sequence>
<dbReference type="Pfam" id="PF03472">
    <property type="entry name" value="Autoind_bind"/>
    <property type="match status" value="1"/>
</dbReference>
<protein>
    <submittedName>
        <fullName evidence="5">LuxR family transcriptional regulator</fullName>
    </submittedName>
</protein>
<dbReference type="PROSITE" id="PS50043">
    <property type="entry name" value="HTH_LUXR_2"/>
    <property type="match status" value="1"/>
</dbReference>